<reference evidence="2" key="1">
    <citation type="submission" date="2023-03" db="EMBL/GenBank/DDBJ databases">
        <title>Massive genome expansion in bonnet fungi (Mycena s.s.) driven by repeated elements and novel gene families across ecological guilds.</title>
        <authorList>
            <consortium name="Lawrence Berkeley National Laboratory"/>
            <person name="Harder C.B."/>
            <person name="Miyauchi S."/>
            <person name="Viragh M."/>
            <person name="Kuo A."/>
            <person name="Thoen E."/>
            <person name="Andreopoulos B."/>
            <person name="Lu D."/>
            <person name="Skrede I."/>
            <person name="Drula E."/>
            <person name="Henrissat B."/>
            <person name="Morin E."/>
            <person name="Kohler A."/>
            <person name="Barry K."/>
            <person name="LaButti K."/>
            <person name="Morin E."/>
            <person name="Salamov A."/>
            <person name="Lipzen A."/>
            <person name="Mereny Z."/>
            <person name="Hegedus B."/>
            <person name="Baldrian P."/>
            <person name="Stursova M."/>
            <person name="Weitz H."/>
            <person name="Taylor A."/>
            <person name="Grigoriev I.V."/>
            <person name="Nagy L.G."/>
            <person name="Martin F."/>
            <person name="Kauserud H."/>
        </authorList>
    </citation>
    <scope>NUCLEOTIDE SEQUENCE</scope>
    <source>
        <strain evidence="2">9144</strain>
    </source>
</reference>
<keyword evidence="1" id="KW-0472">Membrane</keyword>
<proteinExistence type="predicted"/>
<evidence type="ECO:0000313" key="3">
    <source>
        <dbReference type="Proteomes" id="UP001219525"/>
    </source>
</evidence>
<feature type="transmembrane region" description="Helical" evidence="1">
    <location>
        <begin position="128"/>
        <end position="149"/>
    </location>
</feature>
<dbReference type="AlphaFoldDB" id="A0AAD6VRB8"/>
<evidence type="ECO:0000313" key="2">
    <source>
        <dbReference type="EMBL" id="KAJ7220492.1"/>
    </source>
</evidence>
<dbReference type="EMBL" id="JARJCW010000009">
    <property type="protein sequence ID" value="KAJ7220492.1"/>
    <property type="molecule type" value="Genomic_DNA"/>
</dbReference>
<feature type="transmembrane region" description="Helical" evidence="1">
    <location>
        <begin position="12"/>
        <end position="31"/>
    </location>
</feature>
<sequence>MAFSAVGRKKVAVHVFILLLNILVLAVSTRVNQYQDFFFVADQFPFALSIITLVVLGSMTLLDFVSSTSYTGRPQFEIGVFSVLGIFWLAFNAFSSSRWSSVPFNCGTIPSDDPDTIQWCQELSALRVLVWIEWLMLFFTTITTLRYSVTQNSRGNKHIFQMPFSRYEPTIRSDHVEGFDYARNSEFLQYSKMG</sequence>
<evidence type="ECO:0008006" key="4">
    <source>
        <dbReference type="Google" id="ProtNLM"/>
    </source>
</evidence>
<evidence type="ECO:0000256" key="1">
    <source>
        <dbReference type="SAM" id="Phobius"/>
    </source>
</evidence>
<feature type="transmembrane region" description="Helical" evidence="1">
    <location>
        <begin position="43"/>
        <end position="64"/>
    </location>
</feature>
<comment type="caution">
    <text evidence="2">The sequence shown here is derived from an EMBL/GenBank/DDBJ whole genome shotgun (WGS) entry which is preliminary data.</text>
</comment>
<keyword evidence="1" id="KW-1133">Transmembrane helix</keyword>
<keyword evidence="1" id="KW-0812">Transmembrane</keyword>
<protein>
    <recommendedName>
        <fullName evidence="4">MARVEL domain-containing protein</fullName>
    </recommendedName>
</protein>
<organism evidence="2 3">
    <name type="scientific">Mycena pura</name>
    <dbReference type="NCBI Taxonomy" id="153505"/>
    <lineage>
        <taxon>Eukaryota</taxon>
        <taxon>Fungi</taxon>
        <taxon>Dikarya</taxon>
        <taxon>Basidiomycota</taxon>
        <taxon>Agaricomycotina</taxon>
        <taxon>Agaricomycetes</taxon>
        <taxon>Agaricomycetidae</taxon>
        <taxon>Agaricales</taxon>
        <taxon>Marasmiineae</taxon>
        <taxon>Mycenaceae</taxon>
        <taxon>Mycena</taxon>
    </lineage>
</organism>
<feature type="transmembrane region" description="Helical" evidence="1">
    <location>
        <begin position="76"/>
        <end position="94"/>
    </location>
</feature>
<dbReference type="Proteomes" id="UP001219525">
    <property type="component" value="Unassembled WGS sequence"/>
</dbReference>
<name>A0AAD6VRB8_9AGAR</name>
<keyword evidence="3" id="KW-1185">Reference proteome</keyword>
<gene>
    <name evidence="2" type="ORF">GGX14DRAFT_514783</name>
</gene>
<accession>A0AAD6VRB8</accession>